<dbReference type="Pfam" id="PF08662">
    <property type="entry name" value="eIF2A"/>
    <property type="match status" value="1"/>
</dbReference>
<dbReference type="OrthoDB" id="2194683at2759"/>
<dbReference type="GO" id="GO:0022627">
    <property type="term" value="C:cytosolic small ribosomal subunit"/>
    <property type="evidence" value="ECO:0007669"/>
    <property type="project" value="TreeGrafter"/>
</dbReference>
<keyword evidence="13" id="KW-1185">Reference proteome</keyword>
<evidence type="ECO:0000313" key="13">
    <source>
        <dbReference type="Proteomes" id="UP000318571"/>
    </source>
</evidence>
<evidence type="ECO:0000256" key="10">
    <source>
        <dbReference type="SAM" id="MobiDB-lite"/>
    </source>
</evidence>
<keyword evidence="6" id="KW-0677">Repeat</keyword>
<dbReference type="Gene3D" id="2.130.10.10">
    <property type="entry name" value="YVTN repeat-like/Quinoprotein amine dehydrogenase"/>
    <property type="match status" value="2"/>
</dbReference>
<evidence type="ECO:0000313" key="12">
    <source>
        <dbReference type="EMBL" id="TRY72652.1"/>
    </source>
</evidence>
<evidence type="ECO:0000259" key="11">
    <source>
        <dbReference type="Pfam" id="PF08662"/>
    </source>
</evidence>
<dbReference type="InterPro" id="IPR011387">
    <property type="entry name" value="TIF2A"/>
</dbReference>
<comment type="similarity">
    <text evidence="2 9">Belongs to the WD repeat EIF2A family.</text>
</comment>
<dbReference type="EMBL" id="VCGU01000008">
    <property type="protein sequence ID" value="TRY72652.1"/>
    <property type="molecule type" value="Genomic_DNA"/>
</dbReference>
<dbReference type="GO" id="GO:0006417">
    <property type="term" value="P:regulation of translation"/>
    <property type="evidence" value="ECO:0007669"/>
    <property type="project" value="UniProtKB-KW"/>
</dbReference>
<evidence type="ECO:0000256" key="1">
    <source>
        <dbReference type="ARBA" id="ARBA00003993"/>
    </source>
</evidence>
<evidence type="ECO:0000256" key="3">
    <source>
        <dbReference type="ARBA" id="ARBA00013819"/>
    </source>
</evidence>
<dbReference type="SUPFAM" id="SSF82171">
    <property type="entry name" value="DPP6 N-terminal domain-like"/>
    <property type="match status" value="1"/>
</dbReference>
<protein>
    <recommendedName>
        <fullName evidence="3 9">Eukaryotic translation initiation factor 2A</fullName>
        <shortName evidence="9">eIF-2A</shortName>
    </recommendedName>
</protein>
<dbReference type="PANTHER" id="PTHR13227:SF0">
    <property type="entry name" value="EUKARYOTIC TRANSLATION INITIATION FACTOR 2A"/>
    <property type="match status" value="1"/>
</dbReference>
<keyword evidence="8 9" id="KW-0648">Protein biosynthesis</keyword>
<keyword evidence="7 9" id="KW-0810">Translation regulation</keyword>
<feature type="compositionally biased region" description="Basic and acidic residues" evidence="10">
    <location>
        <begin position="525"/>
        <end position="547"/>
    </location>
</feature>
<accession>A0A553P4R6</accession>
<evidence type="ECO:0000256" key="7">
    <source>
        <dbReference type="ARBA" id="ARBA00022845"/>
    </source>
</evidence>
<evidence type="ECO:0000256" key="2">
    <source>
        <dbReference type="ARBA" id="ARBA00009573"/>
    </source>
</evidence>
<feature type="region of interest" description="Disordered" evidence="10">
    <location>
        <begin position="470"/>
        <end position="547"/>
    </location>
</feature>
<dbReference type="PIRSF" id="PIRSF017222">
    <property type="entry name" value="eIF2A"/>
    <property type="match status" value="1"/>
</dbReference>
<comment type="function">
    <text evidence="1 9">Functions in the early steps of protein synthesis of a small number of specific mRNAs. Acts by directing the binding of methionyl-tRNAi to 40S ribosomal subunits. In contrast to the eIF-2 complex, it binds methionyl-tRNAi to 40S subunits in a codon-dependent manner, whereas the eIF-2 complex binds methionyl-tRNAi to 40S subunits in a GTP-dependent manner.</text>
</comment>
<dbReference type="Proteomes" id="UP000318571">
    <property type="component" value="Chromosome 7"/>
</dbReference>
<dbReference type="GO" id="GO:0003729">
    <property type="term" value="F:mRNA binding"/>
    <property type="evidence" value="ECO:0007669"/>
    <property type="project" value="TreeGrafter"/>
</dbReference>
<keyword evidence="4 9" id="KW-0396">Initiation factor</keyword>
<evidence type="ECO:0000256" key="8">
    <source>
        <dbReference type="ARBA" id="ARBA00022917"/>
    </source>
</evidence>
<feature type="domain" description="Translation initiation factor beta propellor-like" evidence="11">
    <location>
        <begin position="228"/>
        <end position="423"/>
    </location>
</feature>
<dbReference type="STRING" id="6832.A0A553P4R6"/>
<evidence type="ECO:0000256" key="6">
    <source>
        <dbReference type="ARBA" id="ARBA00022737"/>
    </source>
</evidence>
<feature type="compositionally biased region" description="Low complexity" evidence="10">
    <location>
        <begin position="1"/>
        <end position="15"/>
    </location>
</feature>
<feature type="region of interest" description="Disordered" evidence="10">
    <location>
        <begin position="1"/>
        <end position="27"/>
    </location>
</feature>
<evidence type="ECO:0000256" key="9">
    <source>
        <dbReference type="PIRNR" id="PIRNR017222"/>
    </source>
</evidence>
<keyword evidence="5" id="KW-0853">WD repeat</keyword>
<dbReference type="GO" id="GO:0000049">
    <property type="term" value="F:tRNA binding"/>
    <property type="evidence" value="ECO:0007669"/>
    <property type="project" value="UniProtKB-UniRule"/>
</dbReference>
<dbReference type="OMA" id="RCCAYSP"/>
<gene>
    <name evidence="12" type="ORF">TCAL_01151</name>
</gene>
<dbReference type="InterPro" id="IPR015943">
    <property type="entry name" value="WD40/YVTN_repeat-like_dom_sf"/>
</dbReference>
<sequence length="595" mass="66662">MSLSLSVRGSRGLSLFEPTEGTQTGGPVTTWQPASDPDQAIQDGAKNVRVMAYSPAGDMFAWSNGVQVQVVGHSEGTWRPVAQIPHAKASHLIFSPLGRILATWEVFSTKAGQNPEPNLHLWNPKSGEKLASFTQKKLAFWCPQWARDESVCCLRSPNNEVLFFRDNNFKDVDKRLSVAKMESFSFASTTEGQHHVICFIPGQKGGPSTAQLYAYPKFNPETDVVAKKSFFQSDRMEVYWSWNGKNALLLTQSEVDKTGASYYGKQQLHFVNTKGDTNQVHLAKDGPIHALQWSPRDSLYCVVYGFMPAKATLFNQKCEKVFDFGTGARNTVLFNPQGNLLMIGGFGNLRGNVEMWAVQAKREVCQFEATDATDIRWSPNGKYLMTSTCAPRLRQGNGFKVWHYTSSLIFEHPIETPGEELWEVAWQNAPPEKFLAFQIQYKPVEGIQPKQPVASKEAYRPPGMRNKVSTFKLHDEDEPAENVRKPGAVAAPNEELSRSAAKNRRRRMNRKDRAGGESGTAAANGREESPGEPKRSLEVTGDPIKDKKLRKLNDKLVQIAKLKERIKAGETLELNQLEKIEKEQELTDEVNKLKL</sequence>
<reference evidence="12 13" key="1">
    <citation type="journal article" date="2018" name="Nat. Ecol. Evol.">
        <title>Genomic signatures of mitonuclear coevolution across populations of Tigriopus californicus.</title>
        <authorList>
            <person name="Barreto F.S."/>
            <person name="Watson E.T."/>
            <person name="Lima T.G."/>
            <person name="Willett C.S."/>
            <person name="Edmands S."/>
            <person name="Li W."/>
            <person name="Burton R.S."/>
        </authorList>
    </citation>
    <scope>NUCLEOTIDE SEQUENCE [LARGE SCALE GENOMIC DNA]</scope>
    <source>
        <strain evidence="12 13">San Diego</strain>
    </source>
</reference>
<dbReference type="GO" id="GO:0003743">
    <property type="term" value="F:translation initiation factor activity"/>
    <property type="evidence" value="ECO:0007669"/>
    <property type="project" value="UniProtKB-UniRule"/>
</dbReference>
<proteinExistence type="inferred from homology"/>
<dbReference type="AlphaFoldDB" id="A0A553P4R6"/>
<evidence type="ECO:0000256" key="4">
    <source>
        <dbReference type="ARBA" id="ARBA00022540"/>
    </source>
</evidence>
<dbReference type="InterPro" id="IPR013979">
    <property type="entry name" value="TIF_beta_prop-like"/>
</dbReference>
<comment type="caution">
    <text evidence="12">The sequence shown here is derived from an EMBL/GenBank/DDBJ whole genome shotgun (WGS) entry which is preliminary data.</text>
</comment>
<organism evidence="12 13">
    <name type="scientific">Tigriopus californicus</name>
    <name type="common">Marine copepod</name>
    <dbReference type="NCBI Taxonomy" id="6832"/>
    <lineage>
        <taxon>Eukaryota</taxon>
        <taxon>Metazoa</taxon>
        <taxon>Ecdysozoa</taxon>
        <taxon>Arthropoda</taxon>
        <taxon>Crustacea</taxon>
        <taxon>Multicrustacea</taxon>
        <taxon>Hexanauplia</taxon>
        <taxon>Copepoda</taxon>
        <taxon>Harpacticoida</taxon>
        <taxon>Harpacticidae</taxon>
        <taxon>Tigriopus</taxon>
    </lineage>
</organism>
<evidence type="ECO:0000256" key="5">
    <source>
        <dbReference type="ARBA" id="ARBA00022574"/>
    </source>
</evidence>
<name>A0A553P4R6_TIGCA</name>
<dbReference type="PANTHER" id="PTHR13227">
    <property type="entry name" value="EUKARYOTIC TRANSLATION INITIATION FACTOR 2A"/>
    <property type="match status" value="1"/>
</dbReference>
<feature type="compositionally biased region" description="Basic residues" evidence="10">
    <location>
        <begin position="501"/>
        <end position="510"/>
    </location>
</feature>
<dbReference type="GO" id="GO:0043022">
    <property type="term" value="F:ribosome binding"/>
    <property type="evidence" value="ECO:0007669"/>
    <property type="project" value="UniProtKB-UniRule"/>
</dbReference>